<keyword evidence="2 10" id="KW-0158">Chromosome</keyword>
<comment type="function">
    <text evidence="9 10">Component of the FACT complex, a general chromatin factor that acts to reorganize nucleosomes. The FACT complex is involved in multiple processes that require DNA as a template such as mRNA elongation, DNA replication and DNA repair. During transcription elongation the FACT complex acts as a histone chaperone that both destabilizes and restores nucleosomal structure. It facilitates the passage of RNA polymerase II and transcription by promoting the dissociation of one histone H2A-H2B dimer from the nucleosome, then subsequently promotes the reestablishment of the nucleosome following the passage of RNA polymerase II.</text>
</comment>
<keyword evidence="3 10" id="KW-0235">DNA replication</keyword>
<dbReference type="InterPro" id="IPR038167">
    <property type="entry name" value="SSRP1_sf"/>
</dbReference>
<feature type="compositionally biased region" description="Basic and acidic residues" evidence="11">
    <location>
        <begin position="652"/>
        <end position="661"/>
    </location>
</feature>
<keyword evidence="14" id="KW-1185">Reference proteome</keyword>
<evidence type="ECO:0000256" key="5">
    <source>
        <dbReference type="ARBA" id="ARBA00023015"/>
    </source>
</evidence>
<evidence type="ECO:0000256" key="11">
    <source>
        <dbReference type="SAM" id="MobiDB-lite"/>
    </source>
</evidence>
<organism evidence="13 14">
    <name type="scientific">Gymnopus androsaceus JB14</name>
    <dbReference type="NCBI Taxonomy" id="1447944"/>
    <lineage>
        <taxon>Eukaryota</taxon>
        <taxon>Fungi</taxon>
        <taxon>Dikarya</taxon>
        <taxon>Basidiomycota</taxon>
        <taxon>Agaricomycotina</taxon>
        <taxon>Agaricomycetes</taxon>
        <taxon>Agaricomycetidae</taxon>
        <taxon>Agaricales</taxon>
        <taxon>Marasmiineae</taxon>
        <taxon>Omphalotaceae</taxon>
        <taxon>Gymnopus</taxon>
    </lineage>
</organism>
<keyword evidence="5 10" id="KW-0805">Transcription regulation</keyword>
<dbReference type="InterPro" id="IPR024954">
    <property type="entry name" value="SSRP1_DD"/>
</dbReference>
<proteinExistence type="inferred from homology"/>
<evidence type="ECO:0000313" key="14">
    <source>
        <dbReference type="Proteomes" id="UP000799118"/>
    </source>
</evidence>
<keyword evidence="4 10" id="KW-0227">DNA damage</keyword>
<dbReference type="GO" id="GO:0035101">
    <property type="term" value="C:FACT complex"/>
    <property type="evidence" value="ECO:0007669"/>
    <property type="project" value="TreeGrafter"/>
</dbReference>
<dbReference type="Pfam" id="PF08512">
    <property type="entry name" value="Rttp106-like_middle"/>
    <property type="match status" value="1"/>
</dbReference>
<evidence type="ECO:0000313" key="13">
    <source>
        <dbReference type="EMBL" id="KAE9394892.1"/>
    </source>
</evidence>
<dbReference type="FunFam" id="2.30.29.150:FF:000001">
    <property type="entry name" value="Fact complex subunit ssrp1"/>
    <property type="match status" value="1"/>
</dbReference>
<dbReference type="CDD" id="cd13230">
    <property type="entry name" value="PH1_SSRP1-like"/>
    <property type="match status" value="1"/>
</dbReference>
<dbReference type="PANTHER" id="PTHR45849:SF1">
    <property type="entry name" value="FACT COMPLEX SUBUNIT SSRP1"/>
    <property type="match status" value="1"/>
</dbReference>
<dbReference type="InterPro" id="IPR011993">
    <property type="entry name" value="PH-like_dom_sf"/>
</dbReference>
<dbReference type="Gene3D" id="2.30.29.30">
    <property type="entry name" value="Pleckstrin-homology domain (PH domain)/Phosphotyrosine-binding domain (PTB)"/>
    <property type="match status" value="2"/>
</dbReference>
<dbReference type="InterPro" id="IPR000969">
    <property type="entry name" value="SSRP1/POB3"/>
</dbReference>
<dbReference type="Pfam" id="PF17292">
    <property type="entry name" value="POB3_N"/>
    <property type="match status" value="1"/>
</dbReference>
<dbReference type="InterPro" id="IPR048993">
    <property type="entry name" value="SSRP1-like_PH1"/>
</dbReference>
<evidence type="ECO:0000256" key="7">
    <source>
        <dbReference type="ARBA" id="ARBA00023204"/>
    </source>
</evidence>
<dbReference type="Gene3D" id="2.30.29.220">
    <property type="entry name" value="Structure-specific recognition protein (SSRP1)"/>
    <property type="match status" value="1"/>
</dbReference>
<dbReference type="Gene3D" id="2.30.29.150">
    <property type="match status" value="1"/>
</dbReference>
<dbReference type="OrthoDB" id="498543at2759"/>
<dbReference type="EMBL" id="ML769541">
    <property type="protein sequence ID" value="KAE9394892.1"/>
    <property type="molecule type" value="Genomic_DNA"/>
</dbReference>
<evidence type="ECO:0000256" key="6">
    <source>
        <dbReference type="ARBA" id="ARBA00023163"/>
    </source>
</evidence>
<dbReference type="Pfam" id="PF21103">
    <property type="entry name" value="PH1_SSRP1-like"/>
    <property type="match status" value="1"/>
</dbReference>
<dbReference type="SMART" id="SM01287">
    <property type="entry name" value="Rtt106"/>
    <property type="match status" value="1"/>
</dbReference>
<dbReference type="Proteomes" id="UP000799118">
    <property type="component" value="Unassembled WGS sequence"/>
</dbReference>
<dbReference type="GO" id="GO:0042393">
    <property type="term" value="F:histone binding"/>
    <property type="evidence" value="ECO:0007669"/>
    <property type="project" value="TreeGrafter"/>
</dbReference>
<feature type="compositionally biased region" description="Basic residues" evidence="11">
    <location>
        <begin position="582"/>
        <end position="592"/>
    </location>
</feature>
<keyword evidence="8 10" id="KW-0539">Nucleus</keyword>
<evidence type="ECO:0000256" key="4">
    <source>
        <dbReference type="ARBA" id="ARBA00022763"/>
    </source>
</evidence>
<dbReference type="GO" id="GO:0003677">
    <property type="term" value="F:DNA binding"/>
    <property type="evidence" value="ECO:0007669"/>
    <property type="project" value="InterPro"/>
</dbReference>
<accession>A0A6A4H9J1</accession>
<feature type="domain" description="Histone chaperone RTT106/FACT complex subunit SPT16-like middle" evidence="12">
    <location>
        <begin position="357"/>
        <end position="452"/>
    </location>
</feature>
<reference evidence="13" key="1">
    <citation type="journal article" date="2019" name="Environ. Microbiol.">
        <title>Fungal ecological strategies reflected in gene transcription - a case study of two litter decomposers.</title>
        <authorList>
            <person name="Barbi F."/>
            <person name="Kohler A."/>
            <person name="Barry K."/>
            <person name="Baskaran P."/>
            <person name="Daum C."/>
            <person name="Fauchery L."/>
            <person name="Ihrmark K."/>
            <person name="Kuo A."/>
            <person name="LaButti K."/>
            <person name="Lipzen A."/>
            <person name="Morin E."/>
            <person name="Grigoriev I.V."/>
            <person name="Henrissat B."/>
            <person name="Lindahl B."/>
            <person name="Martin F."/>
        </authorList>
    </citation>
    <scope>NUCLEOTIDE SEQUENCE</scope>
    <source>
        <strain evidence="13">JB14</strain>
    </source>
</reference>
<feature type="compositionally biased region" description="Basic residues" evidence="11">
    <location>
        <begin position="607"/>
        <end position="617"/>
    </location>
</feature>
<gene>
    <name evidence="13" type="ORF">BT96DRAFT_978284</name>
</gene>
<dbReference type="PANTHER" id="PTHR45849">
    <property type="entry name" value="FACT COMPLEX SUBUNIT SSRP1"/>
    <property type="match status" value="1"/>
</dbReference>
<evidence type="ECO:0000256" key="3">
    <source>
        <dbReference type="ARBA" id="ARBA00022705"/>
    </source>
</evidence>
<dbReference type="SUPFAM" id="SSF50729">
    <property type="entry name" value="PH domain-like"/>
    <property type="match status" value="1"/>
</dbReference>
<feature type="compositionally biased region" description="Low complexity" evidence="11">
    <location>
        <begin position="508"/>
        <end position="533"/>
    </location>
</feature>
<dbReference type="InterPro" id="IPR050454">
    <property type="entry name" value="RTT106/SSRP1_HistChap/FACT"/>
</dbReference>
<evidence type="ECO:0000259" key="12">
    <source>
        <dbReference type="SMART" id="SM01287"/>
    </source>
</evidence>
<dbReference type="InterPro" id="IPR013719">
    <property type="entry name" value="RTT106/SPT16-like_middle_dom"/>
</dbReference>
<evidence type="ECO:0000256" key="10">
    <source>
        <dbReference type="RuleBase" id="RU364013"/>
    </source>
</evidence>
<name>A0A6A4H9J1_9AGAR</name>
<dbReference type="GO" id="GO:0006281">
    <property type="term" value="P:DNA repair"/>
    <property type="evidence" value="ECO:0007669"/>
    <property type="project" value="UniProtKB-KW"/>
</dbReference>
<keyword evidence="6 10" id="KW-0804">Transcription</keyword>
<evidence type="ECO:0000256" key="2">
    <source>
        <dbReference type="ARBA" id="ARBA00022454"/>
    </source>
</evidence>
<dbReference type="InterPro" id="IPR035417">
    <property type="entry name" value="SSRP1/POB3_N"/>
</dbReference>
<dbReference type="GO" id="GO:0031491">
    <property type="term" value="F:nucleosome binding"/>
    <property type="evidence" value="ECO:0007669"/>
    <property type="project" value="TreeGrafter"/>
</dbReference>
<dbReference type="GO" id="GO:0006260">
    <property type="term" value="P:DNA replication"/>
    <property type="evidence" value="ECO:0007669"/>
    <property type="project" value="UniProtKB-KW"/>
</dbReference>
<evidence type="ECO:0000256" key="9">
    <source>
        <dbReference type="ARBA" id="ARBA00025370"/>
    </source>
</evidence>
<dbReference type="PRINTS" id="PR00887">
    <property type="entry name" value="SSRCOGNITION"/>
</dbReference>
<evidence type="ECO:0000256" key="1">
    <source>
        <dbReference type="ARBA" id="ARBA00010060"/>
    </source>
</evidence>
<dbReference type="Pfam" id="PF03531">
    <property type="entry name" value="SSrecog"/>
    <property type="match status" value="1"/>
</dbReference>
<sequence length="661" mass="73433">MTTQFDGIYHGLSRENGKFRVAASGMAWKGVDTEGVVAMGTNTIKWAQWLRVARNFQLRVGIKEEKGDFRKETFDGFQREDHDRVASLLKTHFAVTLETIDTSLKGHNWGQTDFRGQDLVFTSSDRTTFELPLQYVANSNITGKTEVSLEFSNPSSTKSKGAVDEMVEIRFYVPGTQSKLKGDVGSGEEDNEDEEEVSAAQVFHDMVKEKASLDQVSDDIILMFEEVLVTTPRGRYDVVMFKDFLRLRGKTYDYKIMFSKIARLFLLPKDDLHVLFIFGLTEPLRQGQTGYQYLVMQFNREEETTAELNMTDEEIAQYDKLHKNYECPTYEVVSSLFRALAQKKIIGAGSFQSREGHPGIKANLKAVQGDLFMLEKYVFFVSKQPTLIELSDIHQAVFSRVGSSMGAAAARTFDLKIVTKSGPEYTFSSINKEEHEPTESYLKDKKIKIKNEMVPDADLLMATVGDDDDEDMASIASDDSAPRAKPSRIGGGGGADEDEDSEDDEDFQASSSDAGSPSESDSSEGGAATASDASGDRDFAKKKKKKTKSKDKEEGTSKKAKKAKKGEDSDADDANDGDDKPKKKVAKPKAKKKSSDNEMDVDDKPKAKPKAKAKPKPKPKDDAMDVDNDEERPKPKPKPKAKKQTGEAAVEPPKKKQKTAD</sequence>
<dbReference type="AlphaFoldDB" id="A0A6A4H9J1"/>
<feature type="compositionally biased region" description="Basic residues" evidence="11">
    <location>
        <begin position="540"/>
        <end position="549"/>
    </location>
</feature>
<feature type="region of interest" description="Disordered" evidence="11">
    <location>
        <begin position="466"/>
        <end position="661"/>
    </location>
</feature>
<comment type="similarity">
    <text evidence="1 10">Belongs to the SSRP1 family.</text>
</comment>
<keyword evidence="7 10" id="KW-0234">DNA repair</keyword>
<protein>
    <recommendedName>
        <fullName evidence="10">FACT complex subunit POB3</fullName>
    </recommendedName>
</protein>
<dbReference type="CDD" id="cd13231">
    <property type="entry name" value="PH2_SSRP1-like"/>
    <property type="match status" value="1"/>
</dbReference>
<comment type="subcellular location">
    <subcellularLocation>
        <location evidence="10">Nucleus</location>
    </subcellularLocation>
    <subcellularLocation>
        <location evidence="10">Chromosome</location>
    </subcellularLocation>
</comment>
<feature type="compositionally biased region" description="Acidic residues" evidence="11">
    <location>
        <begin position="495"/>
        <end position="507"/>
    </location>
</feature>
<evidence type="ECO:0000256" key="8">
    <source>
        <dbReference type="ARBA" id="ARBA00023242"/>
    </source>
</evidence>